<dbReference type="EMBL" id="JBHLTG010000006">
    <property type="protein sequence ID" value="MFC0681021.1"/>
    <property type="molecule type" value="Genomic_DNA"/>
</dbReference>
<name>A0ABV6RVL7_9GAMM</name>
<evidence type="ECO:0000259" key="1">
    <source>
        <dbReference type="Pfam" id="PF03190"/>
    </source>
</evidence>
<dbReference type="RefSeq" id="WP_386673256.1">
    <property type="nucleotide sequence ID" value="NZ_JBHLTG010000006.1"/>
</dbReference>
<sequence>MSNRLAGAVSPYLRSHADNPVDWWPWGSEPFEEAARRDVPVMISIGYATCHWCHVMARESFSDPAIADLLNADFVSIKVDREEHPDVDSSYMAAAGAFTQNLGWPLTVFATPQGRTFFAGTYFPPVPIQGRGSFSQVLGAVLDAWRNRREQVEQNGAAIAQAIAARDLAPGRPLPERAALDAAVTALAQHEDQRYGGFGTEPKFPMAGVLLFLLDLADDGNAEAGALARRTLDAMAGSELRDPVEGGFFRYAVHRDWSEPHYERMLYDNALLLRAYARAGSADIAAGIASFLTSVLRLPSGAFASGQDSESTIDGKRVEGGYYLLPEADRRRHEPPPLDDKVLTGWNGLAIEALADAGQLLAREDWIEAARAAADYLLHEHLLDGRLLRATSDGRPSTASATLEDYGMFTGALLRLATATGEVRYASIARSLLDAVLEAGHPIGVPGGGDPVLTAHGLGLAVDPSEGAYPSGLSSTAGALVRLHALTAEARYREAAARALSMLGEAPVAAAASFGSALGVLTAMQREPEQLVVVAPAGSELARVATGWRHGVLAVVDEAQANAFAAAGFELFEGRTLRNGAAAAYLCRDFVCRLPITDPAELETALSAPDGIR</sequence>
<proteinExistence type="predicted"/>
<dbReference type="Pfam" id="PF03190">
    <property type="entry name" value="Thioredox_DsbH"/>
    <property type="match status" value="1"/>
</dbReference>
<dbReference type="PANTHER" id="PTHR42899:SF1">
    <property type="entry name" value="SPERMATOGENESIS-ASSOCIATED PROTEIN 20"/>
    <property type="match status" value="1"/>
</dbReference>
<dbReference type="CDD" id="cd02955">
    <property type="entry name" value="SSP411"/>
    <property type="match status" value="1"/>
</dbReference>
<dbReference type="Proteomes" id="UP001589896">
    <property type="component" value="Unassembled WGS sequence"/>
</dbReference>
<gene>
    <name evidence="2" type="ORF">ACFFGH_24590</name>
</gene>
<protein>
    <submittedName>
        <fullName evidence="2">Thioredoxin domain-containing protein</fullName>
    </submittedName>
</protein>
<feature type="domain" description="Spermatogenesis-associated protein 20-like TRX" evidence="1">
    <location>
        <begin position="3"/>
        <end position="163"/>
    </location>
</feature>
<dbReference type="SUPFAM" id="SSF48208">
    <property type="entry name" value="Six-hairpin glycosidases"/>
    <property type="match status" value="1"/>
</dbReference>
<evidence type="ECO:0000313" key="2">
    <source>
        <dbReference type="EMBL" id="MFC0681021.1"/>
    </source>
</evidence>
<organism evidence="2 3">
    <name type="scientific">Lysobacter korlensis</name>
    <dbReference type="NCBI Taxonomy" id="553636"/>
    <lineage>
        <taxon>Bacteria</taxon>
        <taxon>Pseudomonadati</taxon>
        <taxon>Pseudomonadota</taxon>
        <taxon>Gammaproteobacteria</taxon>
        <taxon>Lysobacterales</taxon>
        <taxon>Lysobacteraceae</taxon>
        <taxon>Lysobacter</taxon>
    </lineage>
</organism>
<evidence type="ECO:0000313" key="3">
    <source>
        <dbReference type="Proteomes" id="UP001589896"/>
    </source>
</evidence>
<dbReference type="PANTHER" id="PTHR42899">
    <property type="entry name" value="SPERMATOGENESIS-ASSOCIATED PROTEIN 20"/>
    <property type="match status" value="1"/>
</dbReference>
<dbReference type="InterPro" id="IPR008928">
    <property type="entry name" value="6-hairpin_glycosidase_sf"/>
</dbReference>
<dbReference type="InterPro" id="IPR004879">
    <property type="entry name" value="Ssp411-like_TRX"/>
</dbReference>
<accession>A0ABV6RVL7</accession>
<dbReference type="InterPro" id="IPR036249">
    <property type="entry name" value="Thioredoxin-like_sf"/>
</dbReference>
<reference evidence="2 3" key="1">
    <citation type="submission" date="2024-09" db="EMBL/GenBank/DDBJ databases">
        <authorList>
            <person name="Sun Q."/>
            <person name="Mori K."/>
        </authorList>
    </citation>
    <scope>NUCLEOTIDE SEQUENCE [LARGE SCALE GENOMIC DNA]</scope>
    <source>
        <strain evidence="2 3">KCTC 23076</strain>
    </source>
</reference>
<comment type="caution">
    <text evidence="2">The sequence shown here is derived from an EMBL/GenBank/DDBJ whole genome shotgun (WGS) entry which is preliminary data.</text>
</comment>
<dbReference type="PIRSF" id="PIRSF006402">
    <property type="entry name" value="UCP006402_thioredoxin"/>
    <property type="match status" value="1"/>
</dbReference>
<dbReference type="InterPro" id="IPR024705">
    <property type="entry name" value="Ssp411"/>
</dbReference>
<dbReference type="Gene3D" id="3.40.30.10">
    <property type="entry name" value="Glutaredoxin"/>
    <property type="match status" value="1"/>
</dbReference>
<keyword evidence="3" id="KW-1185">Reference proteome</keyword>
<dbReference type="SUPFAM" id="SSF52833">
    <property type="entry name" value="Thioredoxin-like"/>
    <property type="match status" value="1"/>
</dbReference>